<dbReference type="InterPro" id="IPR017871">
    <property type="entry name" value="ABC_transporter-like_CS"/>
</dbReference>
<dbReference type="PANTHER" id="PTHR42855">
    <property type="entry name" value="ABC TRANSPORTER ATP-BINDING SUBUNIT"/>
    <property type="match status" value="1"/>
</dbReference>
<organism evidence="7 8">
    <name type="scientific">Parasedimentitalea huanghaiensis</name>
    <dbReference type="NCBI Taxonomy" id="2682100"/>
    <lineage>
        <taxon>Bacteria</taxon>
        <taxon>Pseudomonadati</taxon>
        <taxon>Pseudomonadota</taxon>
        <taxon>Alphaproteobacteria</taxon>
        <taxon>Rhodobacterales</taxon>
        <taxon>Paracoccaceae</taxon>
        <taxon>Parasedimentitalea</taxon>
    </lineage>
</organism>
<accession>A0A6L6W8T1</accession>
<dbReference type="GO" id="GO:0005524">
    <property type="term" value="F:ATP binding"/>
    <property type="evidence" value="ECO:0007669"/>
    <property type="project" value="UniProtKB-KW"/>
</dbReference>
<dbReference type="SMART" id="SM00382">
    <property type="entry name" value="AAA"/>
    <property type="match status" value="2"/>
</dbReference>
<sequence length="601" mass="66761">MARIPLLQMSGISLTFGGEPVFSDLDLVVQPSDRVALVGRNGSGKSTLMKVMAGLVEADTGTIVTPPGRSVGYMEQDPTMDGFATLGDFACSGLEPGELYKVERAGEGLKFDPSRSVETASGGEKRRAALAKLMAEAPDLMLLDEPTNHLDIEAIGWLERELKSTRTAFVLISHDRAFLRALTRATLWIDRGQVRRQEKGFDAFEAWRDTIWEEEDMQRHKLNRLIKSEARWAVEGISARRKRNMGRVRALRDLREQRAGQIKRQGTADFALDTSPKSGRKVIEAERLTKGFGDKQIVVDFDLKVQRGDRVAFVGPNGVGKTTLLKMLLGLEAPDSGSVKQGTKLEIAMFDQTRDQLNPDLSLWDNLTTDPEMGVSGKSDQVMVRGMPKHVVGYLKDFLFDERQARAPVRSLSGGEKARLLLAKLMARQSNLLVLDEPTNDLDIETLDLLQELLDSYDGTVLLVSHDRDFLDRVATTTIAMEGDGRATAYAGGWSDYLNQKGPSEAEQAEKAKSAKVKVKQETKVVSGLSFTEKHRLEALPEEIERLEQEIAKLEGLMADPELFTREPVKFKKASEALVQRQQKLSASEEEWMELEEKAGG</sequence>
<dbReference type="InterPro" id="IPR037118">
    <property type="entry name" value="Val-tRNA_synth_C_sf"/>
</dbReference>
<dbReference type="InterPro" id="IPR003593">
    <property type="entry name" value="AAA+_ATPase"/>
</dbReference>
<evidence type="ECO:0000313" key="8">
    <source>
        <dbReference type="Proteomes" id="UP000478892"/>
    </source>
</evidence>
<evidence type="ECO:0000256" key="1">
    <source>
        <dbReference type="ARBA" id="ARBA00022741"/>
    </source>
</evidence>
<dbReference type="AlphaFoldDB" id="A0A6L6W8T1"/>
<dbReference type="Proteomes" id="UP000478892">
    <property type="component" value="Unassembled WGS sequence"/>
</dbReference>
<dbReference type="CDD" id="cd03221">
    <property type="entry name" value="ABCF_EF-3"/>
    <property type="match status" value="2"/>
</dbReference>
<evidence type="ECO:0000313" key="7">
    <source>
        <dbReference type="EMBL" id="MVO14226.1"/>
    </source>
</evidence>
<keyword evidence="2 7" id="KW-0067">ATP-binding</keyword>
<reference evidence="7 8" key="1">
    <citation type="submission" date="2019-12" db="EMBL/GenBank/DDBJ databases">
        <authorList>
            <person name="Zhang Y.-J."/>
        </authorList>
    </citation>
    <scope>NUCLEOTIDE SEQUENCE [LARGE SCALE GENOMIC DNA]</scope>
    <source>
        <strain evidence="7 8">CY05</strain>
    </source>
</reference>
<dbReference type="GO" id="GO:0016887">
    <property type="term" value="F:ATP hydrolysis activity"/>
    <property type="evidence" value="ECO:0007669"/>
    <property type="project" value="InterPro"/>
</dbReference>
<evidence type="ECO:0000256" key="2">
    <source>
        <dbReference type="ARBA" id="ARBA00022840"/>
    </source>
</evidence>
<dbReference type="Gene3D" id="1.10.287.380">
    <property type="entry name" value="Valyl-tRNA synthetase, C-terminal domain"/>
    <property type="match status" value="1"/>
</dbReference>
<dbReference type="InterPro" id="IPR027417">
    <property type="entry name" value="P-loop_NTPase"/>
</dbReference>
<dbReference type="PANTHER" id="PTHR42855:SF1">
    <property type="entry name" value="ABC TRANSPORTER DOMAIN-CONTAINING PROTEIN"/>
    <property type="match status" value="1"/>
</dbReference>
<comment type="caution">
    <text evidence="7">The sequence shown here is derived from an EMBL/GenBank/DDBJ whole genome shotgun (WGS) entry which is preliminary data.</text>
</comment>
<dbReference type="FunFam" id="3.40.50.300:FF:000309">
    <property type="entry name" value="ABC transporter ATP-binding protein"/>
    <property type="match status" value="1"/>
</dbReference>
<keyword evidence="1" id="KW-0547">Nucleotide-binding</keyword>
<keyword evidence="5" id="KW-0175">Coiled coil</keyword>
<protein>
    <submittedName>
        <fullName evidence="7">ATP-binding cassette domain-containing protein</fullName>
    </submittedName>
</protein>
<feature type="domain" description="ABC transporter" evidence="6">
    <location>
        <begin position="283"/>
        <end position="509"/>
    </location>
</feature>
<proteinExistence type="inferred from homology"/>
<comment type="similarity">
    <text evidence="4">Belongs to the ABC transporter superfamily. ABCF family. Uup subfamily.</text>
</comment>
<comment type="catalytic activity">
    <reaction evidence="3">
        <text>ATP + H2O = ADP + phosphate + H(+)</text>
        <dbReference type="Rhea" id="RHEA:13065"/>
        <dbReference type="ChEBI" id="CHEBI:15377"/>
        <dbReference type="ChEBI" id="CHEBI:15378"/>
        <dbReference type="ChEBI" id="CHEBI:30616"/>
        <dbReference type="ChEBI" id="CHEBI:43474"/>
        <dbReference type="ChEBI" id="CHEBI:456216"/>
    </reaction>
</comment>
<dbReference type="RefSeq" id="WP_157020602.1">
    <property type="nucleotide sequence ID" value="NZ_WQLV01000001.1"/>
</dbReference>
<keyword evidence="8" id="KW-1185">Reference proteome</keyword>
<dbReference type="GO" id="GO:0003677">
    <property type="term" value="F:DNA binding"/>
    <property type="evidence" value="ECO:0007669"/>
    <property type="project" value="InterPro"/>
</dbReference>
<gene>
    <name evidence="7" type="ORF">GO984_00220</name>
</gene>
<dbReference type="PROSITE" id="PS50893">
    <property type="entry name" value="ABC_TRANSPORTER_2"/>
    <property type="match status" value="2"/>
</dbReference>
<dbReference type="InterPro" id="IPR032524">
    <property type="entry name" value="ABC_tran_C"/>
</dbReference>
<evidence type="ECO:0000256" key="3">
    <source>
        <dbReference type="ARBA" id="ARBA00049360"/>
    </source>
</evidence>
<feature type="domain" description="ABC transporter" evidence="6">
    <location>
        <begin position="7"/>
        <end position="216"/>
    </location>
</feature>
<dbReference type="PROSITE" id="PS00211">
    <property type="entry name" value="ABC_TRANSPORTER_1"/>
    <property type="match status" value="1"/>
</dbReference>
<dbReference type="Gene3D" id="3.40.50.300">
    <property type="entry name" value="P-loop containing nucleotide triphosphate hydrolases"/>
    <property type="match status" value="2"/>
</dbReference>
<dbReference type="SUPFAM" id="SSF52540">
    <property type="entry name" value="P-loop containing nucleoside triphosphate hydrolases"/>
    <property type="match status" value="2"/>
</dbReference>
<evidence type="ECO:0000256" key="5">
    <source>
        <dbReference type="SAM" id="Coils"/>
    </source>
</evidence>
<feature type="coiled-coil region" evidence="5">
    <location>
        <begin position="537"/>
        <end position="598"/>
    </location>
</feature>
<dbReference type="Pfam" id="PF16326">
    <property type="entry name" value="ABC_tran_CTD"/>
    <property type="match status" value="1"/>
</dbReference>
<evidence type="ECO:0000259" key="6">
    <source>
        <dbReference type="PROSITE" id="PS50893"/>
    </source>
</evidence>
<dbReference type="Pfam" id="PF00005">
    <property type="entry name" value="ABC_tran"/>
    <property type="match status" value="2"/>
</dbReference>
<dbReference type="InterPro" id="IPR051309">
    <property type="entry name" value="ABCF_ATPase"/>
</dbReference>
<dbReference type="InterPro" id="IPR003439">
    <property type="entry name" value="ABC_transporter-like_ATP-bd"/>
</dbReference>
<dbReference type="EMBL" id="WQLV01000001">
    <property type="protein sequence ID" value="MVO14226.1"/>
    <property type="molecule type" value="Genomic_DNA"/>
</dbReference>
<name>A0A6L6W8T1_9RHOB</name>
<evidence type="ECO:0000256" key="4">
    <source>
        <dbReference type="ARBA" id="ARBA00061478"/>
    </source>
</evidence>